<protein>
    <submittedName>
        <fullName evidence="2">Uncharacterized protein</fullName>
    </submittedName>
</protein>
<accession>A0A2H9TQU7</accession>
<gene>
    <name evidence="2" type="ORF">PSACC_00062</name>
</gene>
<evidence type="ECO:0000313" key="3">
    <source>
        <dbReference type="Proteomes" id="UP000240830"/>
    </source>
</evidence>
<name>A0A2H9TQU7_9FUNG</name>
<dbReference type="AlphaFoldDB" id="A0A2H9TQU7"/>
<evidence type="ECO:0000313" key="2">
    <source>
        <dbReference type="EMBL" id="PJF20124.1"/>
    </source>
</evidence>
<feature type="signal peptide" evidence="1">
    <location>
        <begin position="1"/>
        <end position="17"/>
    </location>
</feature>
<sequence>MRLNLFNVFLFFTCGSGMWPFGPEAENNYAMPLATAAEPSYTVYMESASASLAAVATSMPEMENPCPKSEPPVYVPPPMATSETCTCPEQPTTSVIPTSCTCPKALAWPVPAVHAPVNLPPCVNLTAPAYCNITTAFRLAPVQDEWWQAQQFCLSRRPGVYCYVPVGCTDCFPTVMLSCPDVVFLACKEGFVCTGDGCRAMVDLLPLAARNYGIGVIEQDGRRGFSVQVGPGQVERFVPKKCRGPMPLAMEQCIHNKTMTRTIDPMDVTDDYYTRSWQIPTPTGTTMCDVF</sequence>
<keyword evidence="3" id="KW-1185">Reference proteome</keyword>
<proteinExistence type="predicted"/>
<reference evidence="2 3" key="1">
    <citation type="submission" date="2016-10" db="EMBL/GenBank/DDBJ databases">
        <title>The genome of Paramicrosporidium saccamoebae is the missing link in understanding Cryptomycota and Microsporidia evolution.</title>
        <authorList>
            <person name="Quandt C.A."/>
            <person name="Beaudet D."/>
            <person name="Corsaro D."/>
            <person name="Michel R."/>
            <person name="Corradi N."/>
            <person name="James T."/>
        </authorList>
    </citation>
    <scope>NUCLEOTIDE SEQUENCE [LARGE SCALE GENOMIC DNA]</scope>
    <source>
        <strain evidence="2 3">KSL3</strain>
    </source>
</reference>
<evidence type="ECO:0000256" key="1">
    <source>
        <dbReference type="SAM" id="SignalP"/>
    </source>
</evidence>
<organism evidence="2 3">
    <name type="scientific">Paramicrosporidium saccamoebae</name>
    <dbReference type="NCBI Taxonomy" id="1246581"/>
    <lineage>
        <taxon>Eukaryota</taxon>
        <taxon>Fungi</taxon>
        <taxon>Fungi incertae sedis</taxon>
        <taxon>Cryptomycota</taxon>
        <taxon>Cryptomycota incertae sedis</taxon>
        <taxon>Paramicrosporidium</taxon>
    </lineage>
</organism>
<dbReference type="EMBL" id="MTSL01000006">
    <property type="protein sequence ID" value="PJF20124.1"/>
    <property type="molecule type" value="Genomic_DNA"/>
</dbReference>
<keyword evidence="1" id="KW-0732">Signal</keyword>
<comment type="caution">
    <text evidence="2">The sequence shown here is derived from an EMBL/GenBank/DDBJ whole genome shotgun (WGS) entry which is preliminary data.</text>
</comment>
<feature type="chain" id="PRO_5014140108" evidence="1">
    <location>
        <begin position="18"/>
        <end position="291"/>
    </location>
</feature>
<dbReference type="Proteomes" id="UP000240830">
    <property type="component" value="Unassembled WGS sequence"/>
</dbReference>